<accession>A0ABW4Y816</accession>
<evidence type="ECO:0000313" key="4">
    <source>
        <dbReference type="Proteomes" id="UP001597337"/>
    </source>
</evidence>
<evidence type="ECO:0000259" key="2">
    <source>
        <dbReference type="Pfam" id="PF00892"/>
    </source>
</evidence>
<reference evidence="4" key="1">
    <citation type="journal article" date="2019" name="Int. J. Syst. Evol. Microbiol.">
        <title>The Global Catalogue of Microorganisms (GCM) 10K type strain sequencing project: providing services to taxonomists for standard genome sequencing and annotation.</title>
        <authorList>
            <consortium name="The Broad Institute Genomics Platform"/>
            <consortium name="The Broad Institute Genome Sequencing Center for Infectious Disease"/>
            <person name="Wu L."/>
            <person name="Ma J."/>
        </authorList>
    </citation>
    <scope>NUCLEOTIDE SEQUENCE [LARGE SCALE GENOMIC DNA]</scope>
    <source>
        <strain evidence="4">KACC 12597</strain>
    </source>
</reference>
<feature type="transmembrane region" description="Helical" evidence="1">
    <location>
        <begin position="255"/>
        <end position="273"/>
    </location>
</feature>
<proteinExistence type="predicted"/>
<keyword evidence="1" id="KW-0812">Transmembrane</keyword>
<dbReference type="Pfam" id="PF00892">
    <property type="entry name" value="EamA"/>
    <property type="match status" value="2"/>
</dbReference>
<feature type="transmembrane region" description="Helical" evidence="1">
    <location>
        <begin position="192"/>
        <end position="212"/>
    </location>
</feature>
<dbReference type="PANTHER" id="PTHR22911">
    <property type="entry name" value="ACYL-MALONYL CONDENSING ENZYME-RELATED"/>
    <property type="match status" value="1"/>
</dbReference>
<dbReference type="InterPro" id="IPR037185">
    <property type="entry name" value="EmrE-like"/>
</dbReference>
<feature type="transmembrane region" description="Helical" evidence="1">
    <location>
        <begin position="47"/>
        <end position="65"/>
    </location>
</feature>
<organism evidence="3 4">
    <name type="scientific">Thiorhodococcus fuscus</name>
    <dbReference type="NCBI Taxonomy" id="527200"/>
    <lineage>
        <taxon>Bacteria</taxon>
        <taxon>Pseudomonadati</taxon>
        <taxon>Pseudomonadota</taxon>
        <taxon>Gammaproteobacteria</taxon>
        <taxon>Chromatiales</taxon>
        <taxon>Chromatiaceae</taxon>
        <taxon>Thiorhodococcus</taxon>
    </lineage>
</organism>
<gene>
    <name evidence="3" type="ORF">ACFSJC_08335</name>
</gene>
<feature type="domain" description="EamA" evidence="2">
    <location>
        <begin position="15"/>
        <end position="146"/>
    </location>
</feature>
<dbReference type="SUPFAM" id="SSF103481">
    <property type="entry name" value="Multidrug resistance efflux transporter EmrE"/>
    <property type="match status" value="2"/>
</dbReference>
<comment type="caution">
    <text evidence="3">The sequence shown here is derived from an EMBL/GenBank/DDBJ whole genome shotgun (WGS) entry which is preliminary data.</text>
</comment>
<feature type="transmembrane region" description="Helical" evidence="1">
    <location>
        <begin position="279"/>
        <end position="297"/>
    </location>
</feature>
<feature type="transmembrane region" description="Helical" evidence="1">
    <location>
        <begin position="158"/>
        <end position="180"/>
    </location>
</feature>
<evidence type="ECO:0000256" key="1">
    <source>
        <dbReference type="SAM" id="Phobius"/>
    </source>
</evidence>
<dbReference type="EMBL" id="JBHUHX010000016">
    <property type="protein sequence ID" value="MFD2111845.1"/>
    <property type="molecule type" value="Genomic_DNA"/>
</dbReference>
<name>A0ABW4Y816_9GAMM</name>
<feature type="transmembrane region" description="Helical" evidence="1">
    <location>
        <begin position="224"/>
        <end position="243"/>
    </location>
</feature>
<feature type="transmembrane region" description="Helical" evidence="1">
    <location>
        <begin position="9"/>
        <end position="27"/>
    </location>
</feature>
<keyword evidence="1" id="KW-0472">Membrane</keyword>
<feature type="transmembrane region" description="Helical" evidence="1">
    <location>
        <begin position="77"/>
        <end position="96"/>
    </location>
</feature>
<protein>
    <submittedName>
        <fullName evidence="3">DMT family transporter</fullName>
    </submittedName>
</protein>
<feature type="domain" description="EamA" evidence="2">
    <location>
        <begin position="161"/>
        <end position="294"/>
    </location>
</feature>
<keyword evidence="1" id="KW-1133">Transmembrane helix</keyword>
<dbReference type="InterPro" id="IPR000620">
    <property type="entry name" value="EamA_dom"/>
</dbReference>
<feature type="transmembrane region" description="Helical" evidence="1">
    <location>
        <begin position="133"/>
        <end position="152"/>
    </location>
</feature>
<sequence length="348" mass="38347">MHDDRRQTAALHSPALMVFFANVGFAFKGVFAKLALATGMTVAEVLMLRILLAMPLYWLVVRLLPDGHSTSWRDWRDTLLIGTLFTVATITDFMAIDHLGAGLSRMLLFTYPLVVQALTAVRERRAPTRRELLVFALAYLGLILLFAPKGFGGHLDRSAWIGIACGATAAASYALFLVLGQDLSKRVGGPRLTAMMNSTTFLVFLLYGLFWASPEDWNLPIEGVGWISVMVVVATVVPFLLLFEGIRHTGAGRASLIALSGPAVTLLAAWWILGEEIAPIQTLGFALVVAAMGLLHWRSGLRLDRRLMARASRWLRALRDRARRYRLMPSRTHVSETKAHKAPAKTGA</sequence>
<evidence type="ECO:0000313" key="3">
    <source>
        <dbReference type="EMBL" id="MFD2111845.1"/>
    </source>
</evidence>
<keyword evidence="4" id="KW-1185">Reference proteome</keyword>
<dbReference type="Proteomes" id="UP001597337">
    <property type="component" value="Unassembled WGS sequence"/>
</dbReference>
<dbReference type="RefSeq" id="WP_386025610.1">
    <property type="nucleotide sequence ID" value="NZ_JBHUHX010000016.1"/>
</dbReference>